<dbReference type="PANTHER" id="PTHR34228">
    <property type="entry name" value="PROTEIN CBG09474-RELATED"/>
    <property type="match status" value="1"/>
</dbReference>
<dbReference type="WBParaSite" id="SPAL_0000201500.1">
    <property type="protein sequence ID" value="SPAL_0000201500.1"/>
    <property type="gene ID" value="SPAL_0000201500"/>
</dbReference>
<proteinExistence type="predicted"/>
<feature type="compositionally biased region" description="Basic and acidic residues" evidence="1">
    <location>
        <begin position="143"/>
        <end position="154"/>
    </location>
</feature>
<dbReference type="GO" id="GO:0006644">
    <property type="term" value="P:phospholipid metabolic process"/>
    <property type="evidence" value="ECO:0007669"/>
    <property type="project" value="InterPro"/>
</dbReference>
<dbReference type="AlphaFoldDB" id="A0A0N5B7J0"/>
<evidence type="ECO:0000313" key="3">
    <source>
        <dbReference type="Proteomes" id="UP000046392"/>
    </source>
</evidence>
<dbReference type="SUPFAM" id="SSF48619">
    <property type="entry name" value="Phospholipase A2, PLA2"/>
    <property type="match status" value="1"/>
</dbReference>
<feature type="chain" id="PRO_5005893868" evidence="2">
    <location>
        <begin position="20"/>
        <end position="170"/>
    </location>
</feature>
<dbReference type="GO" id="GO:0050482">
    <property type="term" value="P:arachidonate secretion"/>
    <property type="evidence" value="ECO:0007669"/>
    <property type="project" value="InterPro"/>
</dbReference>
<name>A0A0N5B7J0_STREA</name>
<reference evidence="4" key="1">
    <citation type="submission" date="2017-02" db="UniProtKB">
        <authorList>
            <consortium name="WormBaseParasite"/>
        </authorList>
    </citation>
    <scope>IDENTIFICATION</scope>
</reference>
<feature type="compositionally biased region" description="Basic and acidic residues" evidence="1">
    <location>
        <begin position="115"/>
        <end position="134"/>
    </location>
</feature>
<dbReference type="GO" id="GO:0004623">
    <property type="term" value="F:phospholipase A2 activity"/>
    <property type="evidence" value="ECO:0007669"/>
    <property type="project" value="InterPro"/>
</dbReference>
<feature type="signal peptide" evidence="2">
    <location>
        <begin position="1"/>
        <end position="19"/>
    </location>
</feature>
<dbReference type="InterPro" id="IPR036444">
    <property type="entry name" value="PLipase_A2_dom_sf"/>
</dbReference>
<organism evidence="3 4">
    <name type="scientific">Strongyloides papillosus</name>
    <name type="common">Intestinal threadworm</name>
    <dbReference type="NCBI Taxonomy" id="174720"/>
    <lineage>
        <taxon>Eukaryota</taxon>
        <taxon>Metazoa</taxon>
        <taxon>Ecdysozoa</taxon>
        <taxon>Nematoda</taxon>
        <taxon>Chromadorea</taxon>
        <taxon>Rhabditida</taxon>
        <taxon>Tylenchina</taxon>
        <taxon>Panagrolaimomorpha</taxon>
        <taxon>Strongyloidoidea</taxon>
        <taxon>Strongyloididae</taxon>
        <taxon>Strongyloides</taxon>
    </lineage>
</organism>
<keyword evidence="2" id="KW-0732">Signal</keyword>
<keyword evidence="3" id="KW-1185">Reference proteome</keyword>
<feature type="region of interest" description="Disordered" evidence="1">
    <location>
        <begin position="115"/>
        <end position="170"/>
    </location>
</feature>
<evidence type="ECO:0000256" key="1">
    <source>
        <dbReference type="SAM" id="MobiDB-lite"/>
    </source>
</evidence>
<sequence>MSNILFIIFISSLIHISESFKCGSNKFEENIASSVVDMHCKGQKALINKCCLQHDRCYERQSPRKNCDQAFCDCLQVATKGNQLCQALGTSHMCNVVKMFGQTAYNNSKKINSEKIKKTKKVKPEDRTEPEEKTIKKKKSKESRKQKIDSTLEKEETEEEEEILNTTEKI</sequence>
<dbReference type="InterPro" id="IPR053322">
    <property type="entry name" value="PLA2-like"/>
</dbReference>
<dbReference type="Proteomes" id="UP000046392">
    <property type="component" value="Unplaced"/>
</dbReference>
<protein>
    <submittedName>
        <fullName evidence="4">Phospholipase A(2)</fullName>
    </submittedName>
</protein>
<evidence type="ECO:0000256" key="2">
    <source>
        <dbReference type="SAM" id="SignalP"/>
    </source>
</evidence>
<accession>A0A0N5B7J0</accession>
<evidence type="ECO:0000313" key="4">
    <source>
        <dbReference type="WBParaSite" id="SPAL_0000201500.1"/>
    </source>
</evidence>